<comment type="similarity">
    <text evidence="2">Belongs to the ABC transporter superfamily.</text>
</comment>
<dbReference type="GO" id="GO:0042626">
    <property type="term" value="F:ATPase-coupled transmembrane transporter activity"/>
    <property type="evidence" value="ECO:0007669"/>
    <property type="project" value="TreeGrafter"/>
</dbReference>
<evidence type="ECO:0000256" key="5">
    <source>
        <dbReference type="ARBA" id="ARBA00022741"/>
    </source>
</evidence>
<evidence type="ECO:0000256" key="4">
    <source>
        <dbReference type="ARBA" id="ARBA00022475"/>
    </source>
</evidence>
<keyword evidence="5" id="KW-0547">Nucleotide-binding</keyword>
<comment type="subcellular location">
    <subcellularLocation>
        <location evidence="1">Cell membrane</location>
        <topology evidence="1">Peripheral membrane protein</topology>
    </subcellularLocation>
</comment>
<accession>A0A9X7W0U7</accession>
<keyword evidence="8" id="KW-0472">Membrane</keyword>
<reference evidence="10 11" key="1">
    <citation type="submission" date="2021-02" db="EMBL/GenBank/DDBJ databases">
        <title>Alicyclobacillus curvatus sp. nov. and Alicyclobacillus mengziensis sp. nov., two acidophilic bacteria isolated from acid mine drainage.</title>
        <authorList>
            <person name="Huang Y."/>
        </authorList>
    </citation>
    <scope>NUCLEOTIDE SEQUENCE [LARGE SCALE GENOMIC DNA]</scope>
    <source>
        <strain evidence="10 11">S30H14</strain>
    </source>
</reference>
<sequence length="289" mass="31527">MSTLITLRNVSVIRRRIDSLIHALDDISLDVSRGQWLGVIGRNGSGKSTLARVLSGLGRVSGGDVTRADAQIRIILQNPDAQIVGETVFEDLCFGMENACIPPNDMPAKALQALEAVGLHVSFDTPILHLSGGQKQLLCVASALVTAPDCIVFDESTAMLDPLSRQHLLETVSALHQRGLTVIWITQWSSELTYADMVLALEDGHIAFHGQPREFFYDACSGLGYPPPYTVQVAMALFERGVDLSTKPMTPSELHQALESMTPFELHQAVESATPFELHQAVESRRGQE</sequence>
<keyword evidence="11" id="KW-1185">Reference proteome</keyword>
<keyword evidence="6 10" id="KW-0067">ATP-binding</keyword>
<evidence type="ECO:0000256" key="6">
    <source>
        <dbReference type="ARBA" id="ARBA00022840"/>
    </source>
</evidence>
<dbReference type="SMART" id="SM00382">
    <property type="entry name" value="AAA"/>
    <property type="match status" value="1"/>
</dbReference>
<dbReference type="SUPFAM" id="SSF52540">
    <property type="entry name" value="P-loop containing nucleoside triphosphate hydrolases"/>
    <property type="match status" value="1"/>
</dbReference>
<dbReference type="GO" id="GO:0016887">
    <property type="term" value="F:ATP hydrolysis activity"/>
    <property type="evidence" value="ECO:0007669"/>
    <property type="project" value="InterPro"/>
</dbReference>
<dbReference type="InterPro" id="IPR027417">
    <property type="entry name" value="P-loop_NTPase"/>
</dbReference>
<keyword evidence="3" id="KW-0813">Transport</keyword>
<evidence type="ECO:0000256" key="7">
    <source>
        <dbReference type="ARBA" id="ARBA00022967"/>
    </source>
</evidence>
<dbReference type="PROSITE" id="PS00211">
    <property type="entry name" value="ABC_TRANSPORTER_1"/>
    <property type="match status" value="1"/>
</dbReference>
<evidence type="ECO:0000256" key="2">
    <source>
        <dbReference type="ARBA" id="ARBA00005417"/>
    </source>
</evidence>
<dbReference type="Proteomes" id="UP000663505">
    <property type="component" value="Chromosome"/>
</dbReference>
<dbReference type="PANTHER" id="PTHR43553:SF24">
    <property type="entry name" value="ENERGY-COUPLING FACTOR TRANSPORTER ATP-BINDING PROTEIN ECFA1"/>
    <property type="match status" value="1"/>
</dbReference>
<keyword evidence="4" id="KW-1003">Cell membrane</keyword>
<keyword evidence="7" id="KW-1278">Translocase</keyword>
<dbReference type="PROSITE" id="PS50893">
    <property type="entry name" value="ABC_TRANSPORTER_2"/>
    <property type="match status" value="1"/>
</dbReference>
<dbReference type="RefSeq" id="WP_206657453.1">
    <property type="nucleotide sequence ID" value="NZ_CP071182.1"/>
</dbReference>
<gene>
    <name evidence="10" type="ORF">JZ786_03645</name>
</gene>
<dbReference type="InterPro" id="IPR015856">
    <property type="entry name" value="ABC_transpr_CbiO/EcfA_su"/>
</dbReference>
<feature type="domain" description="ABC transporter" evidence="9">
    <location>
        <begin position="7"/>
        <end position="228"/>
    </location>
</feature>
<evidence type="ECO:0000313" key="10">
    <source>
        <dbReference type="EMBL" id="QSO48117.1"/>
    </source>
</evidence>
<dbReference type="GO" id="GO:0043190">
    <property type="term" value="C:ATP-binding cassette (ABC) transporter complex"/>
    <property type="evidence" value="ECO:0007669"/>
    <property type="project" value="TreeGrafter"/>
</dbReference>
<name>A0A9X7W0U7_9BACL</name>
<evidence type="ECO:0000256" key="3">
    <source>
        <dbReference type="ARBA" id="ARBA00022448"/>
    </source>
</evidence>
<dbReference type="InterPro" id="IPR003593">
    <property type="entry name" value="AAA+_ATPase"/>
</dbReference>
<dbReference type="InterPro" id="IPR017871">
    <property type="entry name" value="ABC_transporter-like_CS"/>
</dbReference>
<dbReference type="KEGG" id="afx:JZ786_03645"/>
<dbReference type="Pfam" id="PF00005">
    <property type="entry name" value="ABC_tran"/>
    <property type="match status" value="1"/>
</dbReference>
<proteinExistence type="inferred from homology"/>
<dbReference type="InterPro" id="IPR003439">
    <property type="entry name" value="ABC_transporter-like_ATP-bd"/>
</dbReference>
<dbReference type="AlphaFoldDB" id="A0A9X7W0U7"/>
<organism evidence="10 11">
    <name type="scientific">Alicyclobacillus mengziensis</name>
    <dbReference type="NCBI Taxonomy" id="2931921"/>
    <lineage>
        <taxon>Bacteria</taxon>
        <taxon>Bacillati</taxon>
        <taxon>Bacillota</taxon>
        <taxon>Bacilli</taxon>
        <taxon>Bacillales</taxon>
        <taxon>Alicyclobacillaceae</taxon>
        <taxon>Alicyclobacillus</taxon>
    </lineage>
</organism>
<dbReference type="CDD" id="cd03225">
    <property type="entry name" value="ABC_cobalt_CbiO_domain1"/>
    <property type="match status" value="1"/>
</dbReference>
<protein>
    <submittedName>
        <fullName evidence="10">ATP-binding cassette domain-containing protein</fullName>
    </submittedName>
</protein>
<dbReference type="GO" id="GO:0005524">
    <property type="term" value="F:ATP binding"/>
    <property type="evidence" value="ECO:0007669"/>
    <property type="project" value="UniProtKB-KW"/>
</dbReference>
<dbReference type="InterPro" id="IPR050095">
    <property type="entry name" value="ECF_ABC_transporter_ATP-bd"/>
</dbReference>
<dbReference type="EMBL" id="CP071182">
    <property type="protein sequence ID" value="QSO48117.1"/>
    <property type="molecule type" value="Genomic_DNA"/>
</dbReference>
<dbReference type="Gene3D" id="3.40.50.300">
    <property type="entry name" value="P-loop containing nucleotide triphosphate hydrolases"/>
    <property type="match status" value="1"/>
</dbReference>
<evidence type="ECO:0000313" key="11">
    <source>
        <dbReference type="Proteomes" id="UP000663505"/>
    </source>
</evidence>
<dbReference type="PANTHER" id="PTHR43553">
    <property type="entry name" value="HEAVY METAL TRANSPORTER"/>
    <property type="match status" value="1"/>
</dbReference>
<evidence type="ECO:0000259" key="9">
    <source>
        <dbReference type="PROSITE" id="PS50893"/>
    </source>
</evidence>
<evidence type="ECO:0000256" key="8">
    <source>
        <dbReference type="ARBA" id="ARBA00023136"/>
    </source>
</evidence>
<evidence type="ECO:0000256" key="1">
    <source>
        <dbReference type="ARBA" id="ARBA00004202"/>
    </source>
</evidence>